<comment type="subcellular location">
    <subcellularLocation>
        <location evidence="2 10">Cytoplasm</location>
    </subcellularLocation>
</comment>
<dbReference type="FunFam" id="3.40.50.10490:FF:000002">
    <property type="entry name" value="Glutamine--fructose-6-phosphate aminotransferase [isomerizing]"/>
    <property type="match status" value="1"/>
</dbReference>
<keyword evidence="6 10" id="KW-0032">Aminotransferase</keyword>
<comment type="catalytic activity">
    <reaction evidence="1 10">
        <text>D-fructose 6-phosphate + L-glutamine = D-glucosamine 6-phosphate + L-glutamate</text>
        <dbReference type="Rhea" id="RHEA:13237"/>
        <dbReference type="ChEBI" id="CHEBI:29985"/>
        <dbReference type="ChEBI" id="CHEBI:58359"/>
        <dbReference type="ChEBI" id="CHEBI:58725"/>
        <dbReference type="ChEBI" id="CHEBI:61527"/>
        <dbReference type="EC" id="2.6.1.16"/>
    </reaction>
</comment>
<evidence type="ECO:0000256" key="8">
    <source>
        <dbReference type="ARBA" id="ARBA00022737"/>
    </source>
</evidence>
<dbReference type="SUPFAM" id="SSF56235">
    <property type="entry name" value="N-terminal nucleophile aminohydrolases (Ntn hydrolases)"/>
    <property type="match status" value="1"/>
</dbReference>
<dbReference type="InterPro" id="IPR035466">
    <property type="entry name" value="GlmS/AgaS_SIS"/>
</dbReference>
<evidence type="ECO:0000259" key="12">
    <source>
        <dbReference type="PROSITE" id="PS51464"/>
    </source>
</evidence>
<dbReference type="GO" id="GO:0097367">
    <property type="term" value="F:carbohydrate derivative binding"/>
    <property type="evidence" value="ECO:0007669"/>
    <property type="project" value="InterPro"/>
</dbReference>
<dbReference type="eggNOG" id="COG0449">
    <property type="taxonomic scope" value="Bacteria"/>
</dbReference>
<dbReference type="GO" id="GO:0006002">
    <property type="term" value="P:fructose 6-phosphate metabolic process"/>
    <property type="evidence" value="ECO:0007669"/>
    <property type="project" value="TreeGrafter"/>
</dbReference>
<evidence type="ECO:0000256" key="2">
    <source>
        <dbReference type="ARBA" id="ARBA00004496"/>
    </source>
</evidence>
<sequence>MCGIVGYIGDKQATPILLEGLTKLEYRGYDSAGIAILNDGNINIKKAKGRLNVLKELVEKDNMVGTIGIGHTRWATHGEPSDTNSHPHLSQSGLIAVVHNGIIENYLPLKKWLLEEGYTFKSETDTEVVANLLEYYYNGDIVEAVKKVLDRIEGSYALGVLCKNNPDMIVAARKEAPLIVGIGNGENFIASDIPAILKHTRSVYFLDDHEIAIIKKDSVEFIDMFGRQVEKSLFEVKWDVEAAEKGGYEHFMIKEIHEQPSAIKDTLRGRIIDDSEIVLDDVKITKEDLEKIDKIFIVACGTAYHAGVVGKYVIENLARIPVEVDVASEFRYRNPLVNERTLTIVISQSGETADTIAALKEAKKKGSRVIAITNVVGSSVSREADDVLYTWAGPEIAVASTKAYTTQLIALYLIAMDLAIKRGIITKTKVMELCTELKKLPEKVQYLLDNKDVIQKFASEHYNAKDVFYIGRGLDYAVAMEGSLKLKEISYIHSEAYPAGELKHGTLALVEEGTLVIALATQDDLFEKMLSNIKEVKARGGFLVAFAKQGNLQLEGVVDKVIYIPETLKELTPVLTVVPLQLLAYYMAVEKGCDVDKPRNLAKSVTVE</sequence>
<dbReference type="PROSITE" id="PS51278">
    <property type="entry name" value="GATASE_TYPE_2"/>
    <property type="match status" value="1"/>
</dbReference>
<dbReference type="GO" id="GO:0005975">
    <property type="term" value="P:carbohydrate metabolic process"/>
    <property type="evidence" value="ECO:0007669"/>
    <property type="project" value="UniProtKB-UniRule"/>
</dbReference>
<dbReference type="HOGENOM" id="CLU_012520_5_2_9"/>
<dbReference type="InterPro" id="IPR017932">
    <property type="entry name" value="GATase_2_dom"/>
</dbReference>
<dbReference type="InterPro" id="IPR046348">
    <property type="entry name" value="SIS_dom_sf"/>
</dbReference>
<dbReference type="Gene3D" id="3.60.20.10">
    <property type="entry name" value="Glutamine Phosphoribosylpyrophosphate, subunit 1, domain 1"/>
    <property type="match status" value="1"/>
</dbReference>
<dbReference type="Proteomes" id="UP000002156">
    <property type="component" value="Chromosome"/>
</dbReference>
<keyword evidence="8" id="KW-0677">Repeat</keyword>
<evidence type="ECO:0000256" key="9">
    <source>
        <dbReference type="ARBA" id="ARBA00022962"/>
    </source>
</evidence>
<dbReference type="SUPFAM" id="SSF53697">
    <property type="entry name" value="SIS domain"/>
    <property type="match status" value="1"/>
</dbReference>
<reference evidence="14" key="1">
    <citation type="submission" date="2008-01" db="EMBL/GenBank/DDBJ databases">
        <title>Complete sequence of Thermoanaerobacter pseudethanolicus 39E.</title>
        <authorList>
            <person name="Copeland A."/>
            <person name="Lucas S."/>
            <person name="Lapidus A."/>
            <person name="Barry K."/>
            <person name="Glavina del Rio T."/>
            <person name="Dalin E."/>
            <person name="Tice H."/>
            <person name="Pitluck S."/>
            <person name="Bruce D."/>
            <person name="Goodwin L."/>
            <person name="Saunders E."/>
            <person name="Brettin T."/>
            <person name="Detter J.C."/>
            <person name="Han C."/>
            <person name="Schmutz J."/>
            <person name="Larimer F."/>
            <person name="Land M."/>
            <person name="Hauser L."/>
            <person name="Kyrpides N."/>
            <person name="Lykidis A."/>
            <person name="Hemme C."/>
            <person name="Fields M.W."/>
            <person name="He Z."/>
            <person name="Zhou J."/>
            <person name="Richardson P."/>
        </authorList>
    </citation>
    <scope>NUCLEOTIDE SEQUENCE [LARGE SCALE GENOMIC DNA]</scope>
    <source>
        <strain evidence="14">ATCC 33223 / DSM 2355 / 39E</strain>
    </source>
</reference>
<dbReference type="PANTHER" id="PTHR10937">
    <property type="entry name" value="GLUCOSAMINE--FRUCTOSE-6-PHOSPHATE AMINOTRANSFERASE, ISOMERIZING"/>
    <property type="match status" value="1"/>
</dbReference>
<comment type="function">
    <text evidence="10">Catalyzes the first step in hexosamine metabolism, converting fructose-6P into glucosamine-6P using glutamine as a nitrogen source.</text>
</comment>
<dbReference type="FunFam" id="3.40.50.10490:FF:000001">
    <property type="entry name" value="Glutamine--fructose-6-phosphate aminotransferase [isomerizing]"/>
    <property type="match status" value="1"/>
</dbReference>
<dbReference type="CDD" id="cd05009">
    <property type="entry name" value="SIS_GlmS_GlmD_2"/>
    <property type="match status" value="1"/>
</dbReference>
<dbReference type="HAMAP" id="MF_00164">
    <property type="entry name" value="GlmS"/>
    <property type="match status" value="1"/>
</dbReference>
<organism evidence="13 14">
    <name type="scientific">Thermoanaerobacter pseudethanolicus (strain ATCC 33223 / 39E)</name>
    <name type="common">Clostridium thermohydrosulfuricum</name>
    <dbReference type="NCBI Taxonomy" id="340099"/>
    <lineage>
        <taxon>Bacteria</taxon>
        <taxon>Bacillati</taxon>
        <taxon>Bacillota</taxon>
        <taxon>Clostridia</taxon>
        <taxon>Thermoanaerobacterales</taxon>
        <taxon>Thermoanaerobacteraceae</taxon>
        <taxon>Thermoanaerobacter</taxon>
    </lineage>
</organism>
<feature type="domain" description="SIS" evidence="12">
    <location>
        <begin position="453"/>
        <end position="598"/>
    </location>
</feature>
<dbReference type="InterPro" id="IPR029055">
    <property type="entry name" value="Ntn_hydrolases_N"/>
</dbReference>
<dbReference type="RefSeq" id="WP_012269022.1">
    <property type="nucleotide sequence ID" value="NC_010321.1"/>
</dbReference>
<dbReference type="GO" id="GO:0005829">
    <property type="term" value="C:cytosol"/>
    <property type="evidence" value="ECO:0007669"/>
    <property type="project" value="TreeGrafter"/>
</dbReference>
<dbReference type="EC" id="2.6.1.16" evidence="3 10"/>
<evidence type="ECO:0000256" key="5">
    <source>
        <dbReference type="ARBA" id="ARBA00022490"/>
    </source>
</evidence>
<keyword evidence="9" id="KW-0315">Glutamine amidotransferase</keyword>
<feature type="active site" description="Nucleophile; for GATase activity" evidence="10">
    <location>
        <position position="2"/>
    </location>
</feature>
<feature type="domain" description="SIS" evidence="12">
    <location>
        <begin position="285"/>
        <end position="424"/>
    </location>
</feature>
<dbReference type="PROSITE" id="PS51464">
    <property type="entry name" value="SIS"/>
    <property type="match status" value="2"/>
</dbReference>
<dbReference type="STRING" id="340099.Teth39_0472"/>
<evidence type="ECO:0000256" key="6">
    <source>
        <dbReference type="ARBA" id="ARBA00022576"/>
    </source>
</evidence>
<dbReference type="PANTHER" id="PTHR10937:SF0">
    <property type="entry name" value="GLUTAMINE--FRUCTOSE-6-PHOSPHATE TRANSAMINASE (ISOMERIZING)"/>
    <property type="match status" value="1"/>
</dbReference>
<evidence type="ECO:0000256" key="10">
    <source>
        <dbReference type="HAMAP-Rule" id="MF_00164"/>
    </source>
</evidence>
<dbReference type="Gene3D" id="3.40.50.10490">
    <property type="entry name" value="Glucose-6-phosphate isomerase like protein, domain 1"/>
    <property type="match status" value="2"/>
</dbReference>
<proteinExistence type="inferred from homology"/>
<name>B0KD40_THEP3</name>
<evidence type="ECO:0000256" key="4">
    <source>
        <dbReference type="ARBA" id="ARBA00016090"/>
    </source>
</evidence>
<dbReference type="KEGG" id="tpd:Teth39_0472"/>
<dbReference type="InterPro" id="IPR035490">
    <property type="entry name" value="GlmS/FrlB_SIS"/>
</dbReference>
<evidence type="ECO:0000256" key="3">
    <source>
        <dbReference type="ARBA" id="ARBA00012916"/>
    </source>
</evidence>
<evidence type="ECO:0000259" key="11">
    <source>
        <dbReference type="PROSITE" id="PS51278"/>
    </source>
</evidence>
<dbReference type="NCBIfam" id="NF001484">
    <property type="entry name" value="PRK00331.1"/>
    <property type="match status" value="1"/>
</dbReference>
<keyword evidence="7 10" id="KW-0808">Transferase</keyword>
<feature type="active site" description="For Fru-6P isomerization activity" evidence="10">
    <location>
        <position position="603"/>
    </location>
</feature>
<evidence type="ECO:0000256" key="7">
    <source>
        <dbReference type="ARBA" id="ARBA00022679"/>
    </source>
</evidence>
<dbReference type="Pfam" id="PF01380">
    <property type="entry name" value="SIS"/>
    <property type="match status" value="2"/>
</dbReference>
<dbReference type="AlphaFoldDB" id="B0KD40"/>
<dbReference type="InterPro" id="IPR005855">
    <property type="entry name" value="GFAT"/>
</dbReference>
<dbReference type="Pfam" id="PF13522">
    <property type="entry name" value="GATase_6"/>
    <property type="match status" value="1"/>
</dbReference>
<dbReference type="InterPro" id="IPR001347">
    <property type="entry name" value="SIS_dom"/>
</dbReference>
<accession>B0KD40</accession>
<feature type="initiator methionine" description="Removed" evidence="10">
    <location>
        <position position="1"/>
    </location>
</feature>
<comment type="subunit">
    <text evidence="10">Homodimer.</text>
</comment>
<dbReference type="GO" id="GO:0004360">
    <property type="term" value="F:glutamine-fructose-6-phosphate transaminase (isomerizing) activity"/>
    <property type="evidence" value="ECO:0007669"/>
    <property type="project" value="UniProtKB-UniRule"/>
</dbReference>
<evidence type="ECO:0000313" key="13">
    <source>
        <dbReference type="EMBL" id="ABY94138.1"/>
    </source>
</evidence>
<protein>
    <recommendedName>
        <fullName evidence="4 10">Glutamine--fructose-6-phosphate aminotransferase [isomerizing]</fullName>
        <ecNumber evidence="3 10">2.6.1.16</ecNumber>
    </recommendedName>
    <alternativeName>
        <fullName evidence="10">D-fructose-6-phosphate amidotransferase</fullName>
    </alternativeName>
    <alternativeName>
        <fullName evidence="10">GFAT</fullName>
    </alternativeName>
    <alternativeName>
        <fullName evidence="10">Glucosamine-6-phosphate synthase</fullName>
    </alternativeName>
    <alternativeName>
        <fullName evidence="10">Hexosephosphate aminotransferase</fullName>
    </alternativeName>
    <alternativeName>
        <fullName evidence="10">L-glutamine--D-fructose-6-phosphate amidotransferase</fullName>
    </alternativeName>
</protein>
<dbReference type="GO" id="GO:0046349">
    <property type="term" value="P:amino sugar biosynthetic process"/>
    <property type="evidence" value="ECO:0007669"/>
    <property type="project" value="UniProtKB-ARBA"/>
</dbReference>
<gene>
    <name evidence="10" type="primary">glmS</name>
    <name evidence="13" type="ordered locus">Teth39_0472</name>
</gene>
<dbReference type="InterPro" id="IPR047084">
    <property type="entry name" value="GFAT_N"/>
</dbReference>
<dbReference type="CDD" id="cd05008">
    <property type="entry name" value="SIS_GlmS_GlmD_1"/>
    <property type="match status" value="1"/>
</dbReference>
<dbReference type="GO" id="GO:0006047">
    <property type="term" value="P:UDP-N-acetylglucosamine metabolic process"/>
    <property type="evidence" value="ECO:0007669"/>
    <property type="project" value="TreeGrafter"/>
</dbReference>
<feature type="domain" description="Glutamine amidotransferase type-2" evidence="11">
    <location>
        <begin position="2"/>
        <end position="217"/>
    </location>
</feature>
<keyword evidence="14" id="KW-1185">Reference proteome</keyword>
<evidence type="ECO:0000256" key="1">
    <source>
        <dbReference type="ARBA" id="ARBA00001031"/>
    </source>
</evidence>
<dbReference type="GO" id="GO:0006487">
    <property type="term" value="P:protein N-linked glycosylation"/>
    <property type="evidence" value="ECO:0007669"/>
    <property type="project" value="TreeGrafter"/>
</dbReference>
<dbReference type="CDD" id="cd00714">
    <property type="entry name" value="GFAT"/>
    <property type="match status" value="1"/>
</dbReference>
<keyword evidence="5 10" id="KW-0963">Cytoplasm</keyword>
<evidence type="ECO:0000313" key="14">
    <source>
        <dbReference type="Proteomes" id="UP000002156"/>
    </source>
</evidence>
<dbReference type="EMBL" id="CP000924">
    <property type="protein sequence ID" value="ABY94138.1"/>
    <property type="molecule type" value="Genomic_DNA"/>
</dbReference>
<dbReference type="NCBIfam" id="TIGR01135">
    <property type="entry name" value="glmS"/>
    <property type="match status" value="1"/>
</dbReference>
<dbReference type="FunFam" id="3.60.20.10:FF:000006">
    <property type="entry name" value="Glutamine--fructose-6-phosphate aminotransferase [isomerizing]"/>
    <property type="match status" value="1"/>
</dbReference>